<reference evidence="1" key="1">
    <citation type="journal article" date="2014" name="Front. Microbiol.">
        <title>High frequency of phylogenetically diverse reductive dehalogenase-homologous genes in deep subseafloor sedimentary metagenomes.</title>
        <authorList>
            <person name="Kawai M."/>
            <person name="Futagami T."/>
            <person name="Toyoda A."/>
            <person name="Takaki Y."/>
            <person name="Nishi S."/>
            <person name="Hori S."/>
            <person name="Arai W."/>
            <person name="Tsubouchi T."/>
            <person name="Morono Y."/>
            <person name="Uchiyama I."/>
            <person name="Ito T."/>
            <person name="Fujiyama A."/>
            <person name="Inagaki F."/>
            <person name="Takami H."/>
        </authorList>
    </citation>
    <scope>NUCLEOTIDE SEQUENCE</scope>
    <source>
        <strain evidence="1">Expedition CK06-06</strain>
    </source>
</reference>
<evidence type="ECO:0000313" key="1">
    <source>
        <dbReference type="EMBL" id="GAI44475.1"/>
    </source>
</evidence>
<accession>X1Q071</accession>
<gene>
    <name evidence="1" type="ORF">S06H3_48753</name>
</gene>
<feature type="non-terminal residue" evidence="1">
    <location>
        <position position="254"/>
    </location>
</feature>
<name>X1Q071_9ZZZZ</name>
<protein>
    <submittedName>
        <fullName evidence="1">Uncharacterized protein</fullName>
    </submittedName>
</protein>
<comment type="caution">
    <text evidence="1">The sequence shown here is derived from an EMBL/GenBank/DDBJ whole genome shotgun (WGS) entry which is preliminary data.</text>
</comment>
<dbReference type="EMBL" id="BARV01030725">
    <property type="protein sequence ID" value="GAI44475.1"/>
    <property type="molecule type" value="Genomic_DNA"/>
</dbReference>
<organism evidence="1">
    <name type="scientific">marine sediment metagenome</name>
    <dbReference type="NCBI Taxonomy" id="412755"/>
    <lineage>
        <taxon>unclassified sequences</taxon>
        <taxon>metagenomes</taxon>
        <taxon>ecological metagenomes</taxon>
    </lineage>
</organism>
<sequence>KKYEGALKMSALMQDPARDPHGVFTQLNFDAFSESYPLVPYHVPLMIDIFGVLRSRGPAGRPIPELTGRERAILAVARYALLDLIEKGEDVGALVTFDRVYDAISEELKAVRSEYQALISEITKAGEIEGMKLEPVAKALFLLQQVGEVISSTTHNVAAILYPSLGVDQKEHEERVRACLEELVKKNWTTEEEGKYRFLSEVERTFEQDIDKQTVRARNKEVLAFEIAKEGLKAIRKYNYEGRAFDVHMWIDDQ</sequence>
<proteinExistence type="predicted"/>
<dbReference type="AlphaFoldDB" id="X1Q071"/>
<feature type="non-terminal residue" evidence="1">
    <location>
        <position position="1"/>
    </location>
</feature>